<sequence>MGANISINSAPERKKKSLFARKKESERESKNKLPLTEVVATKPSNEGLELDIIAETRGSDLPRNGRFSKEIIEEISKENERLLACMSPDEIIMAKEELLKSLDPNFVRILTKGQSFSRSPSLSSPPLSEPLRWITAAQNL</sequence>
<name>A0ACC2UP81_9FUNG</name>
<proteinExistence type="predicted"/>
<dbReference type="EMBL" id="QTSX02000093">
    <property type="protein sequence ID" value="KAJ9088744.1"/>
    <property type="molecule type" value="Genomic_DNA"/>
</dbReference>
<evidence type="ECO:0000313" key="1">
    <source>
        <dbReference type="EMBL" id="KAJ9088744.1"/>
    </source>
</evidence>
<reference evidence="1" key="1">
    <citation type="submission" date="2022-04" db="EMBL/GenBank/DDBJ databases">
        <title>Genome of the entomopathogenic fungus Entomophthora muscae.</title>
        <authorList>
            <person name="Elya C."/>
            <person name="Lovett B.R."/>
            <person name="Lee E."/>
            <person name="Macias A.M."/>
            <person name="Hajek A.E."/>
            <person name="De Bivort B.L."/>
            <person name="Kasson M.T."/>
            <person name="De Fine Licht H.H."/>
            <person name="Stajich J.E."/>
        </authorList>
    </citation>
    <scope>NUCLEOTIDE SEQUENCE</scope>
    <source>
        <strain evidence="1">Berkeley</strain>
    </source>
</reference>
<protein>
    <submittedName>
        <fullName evidence="1">Uncharacterized protein</fullName>
    </submittedName>
</protein>
<comment type="caution">
    <text evidence="1">The sequence shown here is derived from an EMBL/GenBank/DDBJ whole genome shotgun (WGS) entry which is preliminary data.</text>
</comment>
<keyword evidence="2" id="KW-1185">Reference proteome</keyword>
<dbReference type="Proteomes" id="UP001165960">
    <property type="component" value="Unassembled WGS sequence"/>
</dbReference>
<organism evidence="1 2">
    <name type="scientific">Entomophthora muscae</name>
    <dbReference type="NCBI Taxonomy" id="34485"/>
    <lineage>
        <taxon>Eukaryota</taxon>
        <taxon>Fungi</taxon>
        <taxon>Fungi incertae sedis</taxon>
        <taxon>Zoopagomycota</taxon>
        <taxon>Entomophthoromycotina</taxon>
        <taxon>Entomophthoromycetes</taxon>
        <taxon>Entomophthorales</taxon>
        <taxon>Entomophthoraceae</taxon>
        <taxon>Entomophthora</taxon>
    </lineage>
</organism>
<accession>A0ACC2UP81</accession>
<evidence type="ECO:0000313" key="2">
    <source>
        <dbReference type="Proteomes" id="UP001165960"/>
    </source>
</evidence>
<gene>
    <name evidence="1" type="ORF">DSO57_1020148</name>
</gene>